<dbReference type="InterPro" id="IPR036188">
    <property type="entry name" value="FAD/NAD-bd_sf"/>
</dbReference>
<evidence type="ECO:0008006" key="3">
    <source>
        <dbReference type="Google" id="ProtNLM"/>
    </source>
</evidence>
<dbReference type="OrthoDB" id="6716560at2"/>
<dbReference type="SUPFAM" id="SSF51905">
    <property type="entry name" value="FAD/NAD(P)-binding domain"/>
    <property type="match status" value="1"/>
</dbReference>
<dbReference type="EMBL" id="OOGT01000304">
    <property type="protein sequence ID" value="SPL72453.1"/>
    <property type="molecule type" value="Genomic_DNA"/>
</dbReference>
<evidence type="ECO:0000313" key="1">
    <source>
        <dbReference type="EMBL" id="SPL72453.1"/>
    </source>
</evidence>
<sequence length="186" mass="21527">MPQRKRNNPADGFFQNNAIFFQAFQGKITPSSHIKQTNFSHNKVAIIGTDQFTVTHLEQICLQAKSVRVFQIVPNFILPKTQKEIQRVVAHPLIIKNRRLFNNRIKTVLALRYLDSQIKDPWLKRQLTPNAAVSEKVFFKSDTYLTALQRDNCKLVTWPIIKITTNGIYSMDGENYFADVIITTFK</sequence>
<keyword evidence="2" id="KW-1185">Reference proteome</keyword>
<gene>
    <name evidence="1" type="ORF">KPC_3631</name>
</gene>
<dbReference type="AlphaFoldDB" id="A0A2U3N490"/>
<dbReference type="InParanoid" id="A0A2U3N490"/>
<name>A0A2U3N490_9GAMM</name>
<dbReference type="InterPro" id="IPR051209">
    <property type="entry name" value="FAD-bind_Monooxygenase_sf"/>
</dbReference>
<dbReference type="PANTHER" id="PTHR42877:SF4">
    <property type="entry name" value="FAD_NAD(P)-BINDING DOMAIN-CONTAINING PROTEIN-RELATED"/>
    <property type="match status" value="1"/>
</dbReference>
<organism evidence="1 2">
    <name type="scientific">Acinetobacter stercoris</name>
    <dbReference type="NCBI Taxonomy" id="2126983"/>
    <lineage>
        <taxon>Bacteria</taxon>
        <taxon>Pseudomonadati</taxon>
        <taxon>Pseudomonadota</taxon>
        <taxon>Gammaproteobacteria</taxon>
        <taxon>Moraxellales</taxon>
        <taxon>Moraxellaceae</taxon>
        <taxon>Acinetobacter</taxon>
    </lineage>
</organism>
<accession>A0A2U3N490</accession>
<proteinExistence type="predicted"/>
<dbReference type="PANTHER" id="PTHR42877">
    <property type="entry name" value="L-ORNITHINE N(5)-MONOOXYGENASE-RELATED"/>
    <property type="match status" value="1"/>
</dbReference>
<evidence type="ECO:0000313" key="2">
    <source>
        <dbReference type="Proteomes" id="UP000245974"/>
    </source>
</evidence>
<dbReference type="Proteomes" id="UP000245974">
    <property type="component" value="Unassembled WGS sequence"/>
</dbReference>
<protein>
    <recommendedName>
        <fullName evidence="3">Flavoprotein</fullName>
    </recommendedName>
</protein>
<dbReference type="RefSeq" id="WP_121975845.1">
    <property type="nucleotide sequence ID" value="NZ_OOGT01000304.1"/>
</dbReference>
<reference evidence="2" key="1">
    <citation type="submission" date="2018-03" db="EMBL/GenBank/DDBJ databases">
        <authorList>
            <person name="Blom J."/>
        </authorList>
    </citation>
    <scope>NUCLEOTIDE SEQUENCE [LARGE SCALE GENOMIC DNA]</scope>
    <source>
        <strain evidence="2">KPC-SM-21</strain>
    </source>
</reference>